<dbReference type="PANTHER" id="PTHR41677:SF1">
    <property type="entry name" value="FE2OG DIOXYGENASE DOMAIN-CONTAINING PROTEIN"/>
    <property type="match status" value="1"/>
</dbReference>
<gene>
    <name evidence="1" type="ORF">ETB97_001258</name>
</gene>
<comment type="caution">
    <text evidence="1">The sequence shown here is derived from an EMBL/GenBank/DDBJ whole genome shotgun (WGS) entry which is preliminary data.</text>
</comment>
<dbReference type="PANTHER" id="PTHR41677">
    <property type="entry name" value="YALI0B19030P"/>
    <property type="match status" value="1"/>
</dbReference>
<reference evidence="1 2" key="1">
    <citation type="submission" date="2019-04" db="EMBL/GenBank/DDBJ databases">
        <title>Aspergillus burnettii sp. nov., novel species from soil in southeast Queensland.</title>
        <authorList>
            <person name="Gilchrist C.L.M."/>
            <person name="Pitt J.I."/>
            <person name="Lange L."/>
            <person name="Lacey H.J."/>
            <person name="Vuong D."/>
            <person name="Midgley D.J."/>
            <person name="Greenfield P."/>
            <person name="Bradbury M."/>
            <person name="Lacey E."/>
            <person name="Busk P.K."/>
            <person name="Pilgaard B."/>
            <person name="Chooi Y.H."/>
            <person name="Piggott A.M."/>
        </authorList>
    </citation>
    <scope>NUCLEOTIDE SEQUENCE [LARGE SCALE GENOMIC DNA]</scope>
    <source>
        <strain evidence="1 2">FRR 5400</strain>
    </source>
</reference>
<dbReference type="AlphaFoldDB" id="A0A8H6A6D5"/>
<proteinExistence type="predicted"/>
<keyword evidence="2" id="KW-1185">Reference proteome</keyword>
<accession>A0A8H6A6D5</accession>
<evidence type="ECO:0000313" key="1">
    <source>
        <dbReference type="EMBL" id="KAF5860690.1"/>
    </source>
</evidence>
<dbReference type="EMBL" id="SPNV01000122">
    <property type="protein sequence ID" value="KAF5860690.1"/>
    <property type="molecule type" value="Genomic_DNA"/>
</dbReference>
<protein>
    <submittedName>
        <fullName evidence="1">Uncharacterized protein</fullName>
    </submittedName>
</protein>
<evidence type="ECO:0000313" key="2">
    <source>
        <dbReference type="Proteomes" id="UP000541154"/>
    </source>
</evidence>
<sequence>MKDISMEAAGIMLTAISDPFPLFTEEAIRQVRAEVFSRKMLEKHQVGLDMATNMIRGYCPENTSFVYDAWDSPVVLGVLSKVAGIHLVPAMDVDVGHVNILLAFDWYSDNYTFVCVTMLLGCAGMVGSETAIRTGTGEVLKFRGPAMGTAIIMQGRYIEHQALKAFGGRERTSMGTVLRPKSPFVYDDETTIKPLLPTTHKNTLYYLYAEYRLENLEER</sequence>
<dbReference type="Proteomes" id="UP000541154">
    <property type="component" value="Unassembled WGS sequence"/>
</dbReference>
<name>A0A8H6A6D5_PETAA</name>
<organism evidence="1 2">
    <name type="scientific">Petromyces alliaceus</name>
    <name type="common">Aspergillus alliaceus</name>
    <dbReference type="NCBI Taxonomy" id="209559"/>
    <lineage>
        <taxon>Eukaryota</taxon>
        <taxon>Fungi</taxon>
        <taxon>Dikarya</taxon>
        <taxon>Ascomycota</taxon>
        <taxon>Pezizomycotina</taxon>
        <taxon>Eurotiomycetes</taxon>
        <taxon>Eurotiomycetidae</taxon>
        <taxon>Eurotiales</taxon>
        <taxon>Aspergillaceae</taxon>
        <taxon>Aspergillus</taxon>
        <taxon>Aspergillus subgen. Circumdati</taxon>
    </lineage>
</organism>